<dbReference type="Proteomes" id="UP000663829">
    <property type="component" value="Unassembled WGS sequence"/>
</dbReference>
<dbReference type="AlphaFoldDB" id="A0A815V8S9"/>
<sequence>MPKFFLIYFPVDNTTVVLSKEDFIDYNGEGLVGDTVKVKYSNDVFTGKILFAANDKKSVASHTIVPTFPSRKRQRLSKTPPKSTAPLNHFTDDQISFLEKDFISQINASPILHNLDQNVKVLNEEMMHCFRDMTEIKEVTSNMAKSMKNFADLLFRMAKRTNKESHEQETQTDEVYVLTTDYTTSRADDPYNFYDENDYALQTINTQINQHAMIESSYSPVKAHVYDSCVQLNIFSVNSTRENVSLELLAPSQTKSEIKISIEQQYPIDKPKYLIMKKKTDRTLNSDCKATRHLLNHLISSLYTFHELENSSIDGKISGTIQFSVSKMMVIDNHMLKLYGSHYETYRKSKLCAAK</sequence>
<evidence type="ECO:0000313" key="2">
    <source>
        <dbReference type="EMBL" id="CAF4388044.1"/>
    </source>
</evidence>
<dbReference type="EMBL" id="CAJNOQ010024586">
    <property type="protein sequence ID" value="CAF1528852.1"/>
    <property type="molecule type" value="Genomic_DNA"/>
</dbReference>
<protein>
    <submittedName>
        <fullName evidence="1">Uncharacterized protein</fullName>
    </submittedName>
</protein>
<evidence type="ECO:0000313" key="1">
    <source>
        <dbReference type="EMBL" id="CAF1528852.1"/>
    </source>
</evidence>
<comment type="caution">
    <text evidence="1">The sequence shown here is derived from an EMBL/GenBank/DDBJ whole genome shotgun (WGS) entry which is preliminary data.</text>
</comment>
<organism evidence="1 3">
    <name type="scientific">Didymodactylos carnosus</name>
    <dbReference type="NCBI Taxonomy" id="1234261"/>
    <lineage>
        <taxon>Eukaryota</taxon>
        <taxon>Metazoa</taxon>
        <taxon>Spiralia</taxon>
        <taxon>Gnathifera</taxon>
        <taxon>Rotifera</taxon>
        <taxon>Eurotatoria</taxon>
        <taxon>Bdelloidea</taxon>
        <taxon>Philodinida</taxon>
        <taxon>Philodinidae</taxon>
        <taxon>Didymodactylos</taxon>
    </lineage>
</organism>
<proteinExistence type="predicted"/>
<reference evidence="1" key="1">
    <citation type="submission" date="2021-02" db="EMBL/GenBank/DDBJ databases">
        <authorList>
            <person name="Nowell W R."/>
        </authorList>
    </citation>
    <scope>NUCLEOTIDE SEQUENCE</scope>
</reference>
<name>A0A815V8S9_9BILA</name>
<dbReference type="EMBL" id="CAJOBC010090160">
    <property type="protein sequence ID" value="CAF4388044.1"/>
    <property type="molecule type" value="Genomic_DNA"/>
</dbReference>
<keyword evidence="3" id="KW-1185">Reference proteome</keyword>
<evidence type="ECO:0000313" key="3">
    <source>
        <dbReference type="Proteomes" id="UP000663829"/>
    </source>
</evidence>
<dbReference type="Proteomes" id="UP000681722">
    <property type="component" value="Unassembled WGS sequence"/>
</dbReference>
<accession>A0A815V8S9</accession>
<gene>
    <name evidence="1" type="ORF">GPM918_LOCUS37935</name>
    <name evidence="2" type="ORF">SRO942_LOCUS38723</name>
</gene>